<dbReference type="HOGENOM" id="CLU_492776_0_0_1"/>
<name>G0NSW4_CAEBE</name>
<dbReference type="InParanoid" id="G0NSW4"/>
<accession>G0NSW4</accession>
<dbReference type="InterPro" id="IPR018817">
    <property type="entry name" value="7TM_GPCR_serpentine_rcpt_Srz"/>
</dbReference>
<keyword evidence="3" id="KW-1185">Reference proteome</keyword>
<dbReference type="PANTHER" id="PTHR46846">
    <property type="entry name" value="SERPENTINE RECEPTOR, CLASS W-RELATED"/>
    <property type="match status" value="1"/>
</dbReference>
<feature type="transmembrane region" description="Helical" evidence="1">
    <location>
        <begin position="219"/>
        <end position="238"/>
    </location>
</feature>
<dbReference type="Proteomes" id="UP000008068">
    <property type="component" value="Unassembled WGS sequence"/>
</dbReference>
<dbReference type="SUPFAM" id="SSF81321">
    <property type="entry name" value="Family A G protein-coupled receptor-like"/>
    <property type="match status" value="1"/>
</dbReference>
<dbReference type="GO" id="GO:0008528">
    <property type="term" value="F:G protein-coupled peptide receptor activity"/>
    <property type="evidence" value="ECO:0007669"/>
    <property type="project" value="InterPro"/>
</dbReference>
<dbReference type="EMBL" id="GL379941">
    <property type="protein sequence ID" value="EGT36981.1"/>
    <property type="molecule type" value="Genomic_DNA"/>
</dbReference>
<evidence type="ECO:0008006" key="4">
    <source>
        <dbReference type="Google" id="ProtNLM"/>
    </source>
</evidence>
<reference evidence="3" key="1">
    <citation type="submission" date="2011-07" db="EMBL/GenBank/DDBJ databases">
        <authorList>
            <consortium name="Caenorhabditis brenneri Sequencing and Analysis Consortium"/>
            <person name="Wilson R.K."/>
        </authorList>
    </citation>
    <scope>NUCLEOTIDE SEQUENCE [LARGE SCALE GENOMIC DNA]</scope>
    <source>
        <strain evidence="3">PB2801</strain>
    </source>
</reference>
<dbReference type="Gene3D" id="1.20.1070.10">
    <property type="entry name" value="Rhodopsin 7-helix transmembrane proteins"/>
    <property type="match status" value="1"/>
</dbReference>
<evidence type="ECO:0000313" key="3">
    <source>
        <dbReference type="Proteomes" id="UP000008068"/>
    </source>
</evidence>
<dbReference type="InterPro" id="IPR019427">
    <property type="entry name" value="7TM_GPCR_serpentine_rcpt_Srw"/>
</dbReference>
<feature type="transmembrane region" description="Helical" evidence="1">
    <location>
        <begin position="454"/>
        <end position="476"/>
    </location>
</feature>
<protein>
    <recommendedName>
        <fullName evidence="4">G-protein coupled receptors family 1 profile domain-containing protein</fullName>
    </recommendedName>
</protein>
<sequence length="553" mass="64214">MKNFTNELPFYNEQLFDPVLIIYTVLNVLVFPFYLYVYRQNEERDRELAAYQILNHFNKIIKTVYFLIYLLLASILLFTTSSQFSFFIEVIVSFCNIVLIIILNTITQVNQLLLCIIAIQRCFLYFFPSSEKNVTLGEKPTKWAIRCFYIVFTMKSVAELALQNESEEYIEELIILDYIYMGTNFLLGKMSNITFFPEIPPETLEKSEINDFLLVFNHLLQYFCISINIFHFIVVLHAPLRLNSVFIIMAEICIFEILYFFHDLLKYMNFMNFDSGGGTCLRSDLTAISLKLQIWASISNISRRMSVWLAVLMAFIRMLSITFPMNKWVDSLAKPRVSIGISIGVLGFWFGFHCWPLLFLRSYWLPDNFNEELCGGLPPEFGMCEQIFLFAIPNGLGYPFDEFLSSSEWIIKLITVFLYSSLVGVMLFHLRIIQKNRSQLNQNLNEKSDNTNGLIIVMTVTFLISESCSAVISVLFNTTGLHDTIFLIRTLRMETAETVSRNLRVLNSTSHAIVCYFMSAQYRKTVRKMLRFGEKVGKVIRVEATSSSTHKRV</sequence>
<keyword evidence="1" id="KW-0472">Membrane</keyword>
<dbReference type="Pfam" id="PF10324">
    <property type="entry name" value="7TM_GPCR_Srw"/>
    <property type="match status" value="1"/>
</dbReference>
<feature type="transmembrane region" description="Helical" evidence="1">
    <location>
        <begin position="245"/>
        <end position="262"/>
    </location>
</feature>
<keyword evidence="1" id="KW-0812">Transmembrane</keyword>
<feature type="transmembrane region" description="Helical" evidence="1">
    <location>
        <begin position="409"/>
        <end position="433"/>
    </location>
</feature>
<proteinExistence type="predicted"/>
<evidence type="ECO:0000256" key="1">
    <source>
        <dbReference type="SAM" id="Phobius"/>
    </source>
</evidence>
<dbReference type="AlphaFoldDB" id="G0NSW4"/>
<evidence type="ECO:0000313" key="2">
    <source>
        <dbReference type="EMBL" id="EGT36981.1"/>
    </source>
</evidence>
<dbReference type="Pfam" id="PF10325">
    <property type="entry name" value="7TM_GPCR_Srz"/>
    <property type="match status" value="1"/>
</dbReference>
<gene>
    <name evidence="2" type="ORF">CAEBREN_04713</name>
</gene>
<organism evidence="3">
    <name type="scientific">Caenorhabditis brenneri</name>
    <name type="common">Nematode worm</name>
    <dbReference type="NCBI Taxonomy" id="135651"/>
    <lineage>
        <taxon>Eukaryota</taxon>
        <taxon>Metazoa</taxon>
        <taxon>Ecdysozoa</taxon>
        <taxon>Nematoda</taxon>
        <taxon>Chromadorea</taxon>
        <taxon>Rhabditida</taxon>
        <taxon>Rhabditina</taxon>
        <taxon>Rhabditomorpha</taxon>
        <taxon>Rhabditoidea</taxon>
        <taxon>Rhabditidae</taxon>
        <taxon>Peloderinae</taxon>
        <taxon>Caenorhabditis</taxon>
    </lineage>
</organism>
<feature type="transmembrane region" description="Helical" evidence="1">
    <location>
        <begin position="60"/>
        <end position="78"/>
    </location>
</feature>
<feature type="transmembrane region" description="Helical" evidence="1">
    <location>
        <begin position="337"/>
        <end position="358"/>
    </location>
</feature>
<keyword evidence="1" id="KW-1133">Transmembrane helix</keyword>
<feature type="transmembrane region" description="Helical" evidence="1">
    <location>
        <begin position="20"/>
        <end position="39"/>
    </location>
</feature>